<dbReference type="Gene3D" id="2.160.20.20">
    <property type="match status" value="1"/>
</dbReference>
<dbReference type="InterPro" id="IPR011050">
    <property type="entry name" value="Pectin_lyase_fold/virulence"/>
</dbReference>
<comment type="similarity">
    <text evidence="1">Belongs to the CbxX/CfxQ family.</text>
</comment>
<accession>A0ABP9C9W6</accession>
<evidence type="ECO:0000256" key="3">
    <source>
        <dbReference type="ARBA" id="ARBA00022840"/>
    </source>
</evidence>
<dbReference type="InterPro" id="IPR000641">
    <property type="entry name" value="CbxX/CfxQ"/>
</dbReference>
<dbReference type="SUPFAM" id="SSF51126">
    <property type="entry name" value="Pectin lyase-like"/>
    <property type="match status" value="2"/>
</dbReference>
<dbReference type="Pfam" id="PF00004">
    <property type="entry name" value="AAA"/>
    <property type="match status" value="1"/>
</dbReference>
<dbReference type="InterPro" id="IPR003959">
    <property type="entry name" value="ATPase_AAA_core"/>
</dbReference>
<keyword evidence="7" id="KW-1185">Reference proteome</keyword>
<dbReference type="PANTHER" id="PTHR43392">
    <property type="entry name" value="AAA-TYPE ATPASE FAMILY PROTEIN / ANKYRIN REPEAT FAMILY PROTEIN"/>
    <property type="match status" value="1"/>
</dbReference>
<dbReference type="InterPro" id="IPR027417">
    <property type="entry name" value="P-loop_NTPase"/>
</dbReference>
<evidence type="ECO:0000259" key="5">
    <source>
        <dbReference type="SMART" id="SM00382"/>
    </source>
</evidence>
<dbReference type="Gene3D" id="3.40.50.300">
    <property type="entry name" value="P-loop containing nucleotide triphosphate hydrolases"/>
    <property type="match status" value="2"/>
</dbReference>
<feature type="region of interest" description="Disordered" evidence="4">
    <location>
        <begin position="512"/>
        <end position="565"/>
    </location>
</feature>
<proteinExistence type="inferred from homology"/>
<dbReference type="InterPro" id="IPR012334">
    <property type="entry name" value="Pectin_lyas_fold"/>
</dbReference>
<dbReference type="CDD" id="cd00009">
    <property type="entry name" value="AAA"/>
    <property type="match status" value="1"/>
</dbReference>
<evidence type="ECO:0000256" key="2">
    <source>
        <dbReference type="ARBA" id="ARBA00022741"/>
    </source>
</evidence>
<dbReference type="SMART" id="SM00710">
    <property type="entry name" value="PbH1"/>
    <property type="match status" value="10"/>
</dbReference>
<evidence type="ECO:0000256" key="1">
    <source>
        <dbReference type="ARBA" id="ARBA00010378"/>
    </source>
</evidence>
<dbReference type="PANTHER" id="PTHR43392:SF2">
    <property type="entry name" value="AAA-TYPE ATPASE FAMILY PROTEIN _ ANKYRIN REPEAT FAMILY PROTEIN"/>
    <property type="match status" value="1"/>
</dbReference>
<dbReference type="EMBL" id="BAABIG010000040">
    <property type="protein sequence ID" value="GAA4806765.1"/>
    <property type="molecule type" value="Genomic_DNA"/>
</dbReference>
<dbReference type="SUPFAM" id="SSF52540">
    <property type="entry name" value="P-loop containing nucleoside triphosphate hydrolases"/>
    <property type="match status" value="2"/>
</dbReference>
<keyword evidence="2" id="KW-0547">Nucleotide-binding</keyword>
<sequence>MSRQILLVSQDGSTPYRTVGAALGAAADGALITISPGTYQEALVIDRVVTLAAGAAGVRIDGGAGSAVVVDAEAARLTGLTLEGGGEQTPVVEIRRGEAALEGCVISGNAWAGILAWHQGTLIARSCRVTGPGGAGIVVTSAGANVVEGTEVGQTLSSAVVVAERGRLTVRDCRLDGAGGNGVCVNGQAHGVVEDTRITGSGQPAVVAEQNGRLELLRVAVSGSAGLDAYLTSGAETTLTECAFTGSGGESVLVAGGSSPALRSCTLSDAARGGLRVTEASSPFLDDCRITGTPVGVLVDGGSRPVLRALTVSGTDRALLAGGESSVECERLTVAAGSAGILANGRAVLTVRDSEVTTERPGAAVELTEGATGRFHGVRLRAADGPALALTGARAVTESCVVLDSGVLVGRDGELESKDTETSGSATDGIRVTGGGNLIAVGCRVHGARGHGVHLQATARAELDHCAVFDNARDGIRVNTEEPVRVQSCEIRDNGGQALHRMGSGSRLTVIDVTGADDSGSGPEYGDGGPARRSGTPDTRGDSGQDGGGGGGTAPPPTARHTGTGPLAELDALVGLESVKQEVTGLINLNKMTRRREEMGLPMPPMSRHLVFAGPPGTGKTTVARLYGAVLAELGILSQGHIVEVSRADLVAQIIGGTAIKTTEVVNRALGGVLFIDEAYTLTNQSKGTGPDFGQEAVETLMKLMEDHRDEIVVIVAGYSAQMDQFLASNPGMASRFSRTVEFPNYTVDELVTIVRGLCGKHYYELTEDALEAVGRYFERIPKGPTFGNGRVARQLFETMISKQASRLAVTAPGKDSELSRLTAADVETVPEPVPPAQEDHPRPGSPDESAGAAPGGPPGGAGFARIAALIGLDEVKRALTHRLTALASAHRAGALPAGAANLVFAGPEGSGRDAVAVLYAKTLAGLGVLTTGAVHRAQLSAMPARWPGQAEAYTAHLFDEAAGGLLLMELDQYFLQRPAEERLALVTAVAGEVPRRPDVALALSTDPQLLADLLAGQEGPRLAGFFADRLDFAPYTPEELARLAVRRLAAVGFEVADGTVEALAERFAAVPSPRGAFDAHWSADQVADEAVSRLIGPGDLPASLTETDGARADVAAVA</sequence>
<dbReference type="InterPro" id="IPR003593">
    <property type="entry name" value="AAA+_ATPase"/>
</dbReference>
<dbReference type="Gene3D" id="1.10.8.60">
    <property type="match status" value="1"/>
</dbReference>
<dbReference type="Proteomes" id="UP001501265">
    <property type="component" value="Unassembled WGS sequence"/>
</dbReference>
<dbReference type="InterPro" id="IPR039448">
    <property type="entry name" value="Beta_helix"/>
</dbReference>
<organism evidence="6 7">
    <name type="scientific">Streptomyces ziwulingensis</name>
    <dbReference type="NCBI Taxonomy" id="1045501"/>
    <lineage>
        <taxon>Bacteria</taxon>
        <taxon>Bacillati</taxon>
        <taxon>Actinomycetota</taxon>
        <taxon>Actinomycetes</taxon>
        <taxon>Kitasatosporales</taxon>
        <taxon>Streptomycetaceae</taxon>
        <taxon>Streptomyces</taxon>
    </lineage>
</organism>
<dbReference type="RefSeq" id="WP_345621340.1">
    <property type="nucleotide sequence ID" value="NZ_BAABIG010000040.1"/>
</dbReference>
<dbReference type="SMART" id="SM00382">
    <property type="entry name" value="AAA"/>
    <property type="match status" value="1"/>
</dbReference>
<dbReference type="InterPro" id="IPR012332">
    <property type="entry name" value="Autotransporter_pectin_lyase_C"/>
</dbReference>
<protein>
    <recommendedName>
        <fullName evidence="5">AAA+ ATPase domain-containing protein</fullName>
    </recommendedName>
</protein>
<dbReference type="Pfam" id="PF17866">
    <property type="entry name" value="AAA_lid_6"/>
    <property type="match status" value="1"/>
</dbReference>
<feature type="region of interest" description="Disordered" evidence="4">
    <location>
        <begin position="829"/>
        <end position="858"/>
    </location>
</feature>
<reference evidence="7" key="1">
    <citation type="journal article" date="2019" name="Int. J. Syst. Evol. Microbiol.">
        <title>The Global Catalogue of Microorganisms (GCM) 10K type strain sequencing project: providing services to taxonomists for standard genome sequencing and annotation.</title>
        <authorList>
            <consortium name="The Broad Institute Genomics Platform"/>
            <consortium name="The Broad Institute Genome Sequencing Center for Infectious Disease"/>
            <person name="Wu L."/>
            <person name="Ma J."/>
        </authorList>
    </citation>
    <scope>NUCLEOTIDE SEQUENCE [LARGE SCALE GENOMIC DNA]</scope>
    <source>
        <strain evidence="7">JCM 18081</strain>
    </source>
</reference>
<evidence type="ECO:0000313" key="6">
    <source>
        <dbReference type="EMBL" id="GAA4806765.1"/>
    </source>
</evidence>
<evidence type="ECO:0000256" key="4">
    <source>
        <dbReference type="SAM" id="MobiDB-lite"/>
    </source>
</evidence>
<gene>
    <name evidence="6" type="ORF">GCM10023220_41080</name>
</gene>
<comment type="caution">
    <text evidence="6">The sequence shown here is derived from an EMBL/GenBank/DDBJ whole genome shotgun (WGS) entry which is preliminary data.</text>
</comment>
<feature type="domain" description="AAA+ ATPase" evidence="5">
    <location>
        <begin position="606"/>
        <end position="747"/>
    </location>
</feature>
<dbReference type="PRINTS" id="PR00819">
    <property type="entry name" value="CBXCFQXSUPER"/>
</dbReference>
<dbReference type="InterPro" id="IPR050773">
    <property type="entry name" value="CbxX/CfxQ_RuBisCO_ESX"/>
</dbReference>
<dbReference type="InterPro" id="IPR041627">
    <property type="entry name" value="AAA_lid_6"/>
</dbReference>
<feature type="compositionally biased region" description="Gly residues" evidence="4">
    <location>
        <begin position="544"/>
        <end position="553"/>
    </location>
</feature>
<keyword evidence="3" id="KW-0067">ATP-binding</keyword>
<evidence type="ECO:0000313" key="7">
    <source>
        <dbReference type="Proteomes" id="UP001501265"/>
    </source>
</evidence>
<dbReference type="Pfam" id="PF13229">
    <property type="entry name" value="Beta_helix"/>
    <property type="match status" value="2"/>
</dbReference>
<name>A0ABP9C9W6_9ACTN</name>
<dbReference type="Gene3D" id="2.160.20.10">
    <property type="entry name" value="Single-stranded right-handed beta-helix, Pectin lyase-like"/>
    <property type="match status" value="2"/>
</dbReference>
<dbReference type="InterPro" id="IPR006626">
    <property type="entry name" value="PbH1"/>
</dbReference>